<keyword evidence="2" id="KW-1185">Reference proteome</keyword>
<dbReference type="Proteomes" id="UP001187192">
    <property type="component" value="Unassembled WGS sequence"/>
</dbReference>
<reference evidence="1" key="1">
    <citation type="submission" date="2023-07" db="EMBL/GenBank/DDBJ databases">
        <title>draft genome sequence of fig (Ficus carica).</title>
        <authorList>
            <person name="Takahashi T."/>
            <person name="Nishimura K."/>
        </authorList>
    </citation>
    <scope>NUCLEOTIDE SEQUENCE</scope>
</reference>
<comment type="caution">
    <text evidence="1">The sequence shown here is derived from an EMBL/GenBank/DDBJ whole genome shotgun (WGS) entry which is preliminary data.</text>
</comment>
<protein>
    <submittedName>
        <fullName evidence="1">Uncharacterized protein</fullName>
    </submittedName>
</protein>
<gene>
    <name evidence="1" type="ORF">TIFTF001_005863</name>
</gene>
<evidence type="ECO:0000313" key="1">
    <source>
        <dbReference type="EMBL" id="GMN36237.1"/>
    </source>
</evidence>
<organism evidence="1 2">
    <name type="scientific">Ficus carica</name>
    <name type="common">Common fig</name>
    <dbReference type="NCBI Taxonomy" id="3494"/>
    <lineage>
        <taxon>Eukaryota</taxon>
        <taxon>Viridiplantae</taxon>
        <taxon>Streptophyta</taxon>
        <taxon>Embryophyta</taxon>
        <taxon>Tracheophyta</taxon>
        <taxon>Spermatophyta</taxon>
        <taxon>Magnoliopsida</taxon>
        <taxon>eudicotyledons</taxon>
        <taxon>Gunneridae</taxon>
        <taxon>Pentapetalae</taxon>
        <taxon>rosids</taxon>
        <taxon>fabids</taxon>
        <taxon>Rosales</taxon>
        <taxon>Moraceae</taxon>
        <taxon>Ficeae</taxon>
        <taxon>Ficus</taxon>
    </lineage>
</organism>
<proteinExistence type="predicted"/>
<accession>A0AA88CZX9</accession>
<sequence>MASCSSTLLLPLGSTCGKGQNEGIVCGRRIRGLVVRCSNSEHKDSRARARANRGELRLSKRREVIGVVCGVAAASVLFVESNVAKGAGLPPDQKPKLCDDACEKELENV</sequence>
<dbReference type="AlphaFoldDB" id="A0AA88CZX9"/>
<evidence type="ECO:0000313" key="2">
    <source>
        <dbReference type="Proteomes" id="UP001187192"/>
    </source>
</evidence>
<name>A0AA88CZX9_FICCA</name>
<dbReference type="EMBL" id="BTGU01000006">
    <property type="protein sequence ID" value="GMN36237.1"/>
    <property type="molecule type" value="Genomic_DNA"/>
</dbReference>